<gene>
    <name evidence="1" type="ORF">RQP53_15985</name>
</gene>
<dbReference type="RefSeq" id="WP_315651659.1">
    <property type="nucleotide sequence ID" value="NZ_JAVXZY010000006.1"/>
</dbReference>
<sequence length="193" mass="20961">MSSLLRLANLEQIERQLLALSPLMALLEVGAPDFAEQAHQWLSQTEKCLLDNRLPAAGSLAALRGSLIALQRGGGVPSEQGNRGRLQTRKQRDARIAGLLKEAADLLAGQVRGRRSQVDEAERLMLQLVAVADRVGLLQPAQAGQSHTAYLQALMATLSQRPELGSHIVHVQGMLGLADSLLMLDRVIERLRS</sequence>
<protein>
    <submittedName>
        <fullName evidence="1">Uncharacterized protein</fullName>
    </submittedName>
</protein>
<accession>A0ABU3PER2</accession>
<evidence type="ECO:0000313" key="2">
    <source>
        <dbReference type="Proteomes" id="UP001246372"/>
    </source>
</evidence>
<organism evidence="1 2">
    <name type="scientific">Roseateles aquae</name>
    <dbReference type="NCBI Taxonomy" id="3077235"/>
    <lineage>
        <taxon>Bacteria</taxon>
        <taxon>Pseudomonadati</taxon>
        <taxon>Pseudomonadota</taxon>
        <taxon>Betaproteobacteria</taxon>
        <taxon>Burkholderiales</taxon>
        <taxon>Sphaerotilaceae</taxon>
        <taxon>Roseateles</taxon>
    </lineage>
</organism>
<proteinExistence type="predicted"/>
<dbReference type="EMBL" id="JAVXZY010000006">
    <property type="protein sequence ID" value="MDT9000777.1"/>
    <property type="molecule type" value="Genomic_DNA"/>
</dbReference>
<evidence type="ECO:0000313" key="1">
    <source>
        <dbReference type="EMBL" id="MDT9000777.1"/>
    </source>
</evidence>
<reference evidence="1" key="1">
    <citation type="submission" date="2023-09" db="EMBL/GenBank/DDBJ databases">
        <title>Paucibacter sp. APW11 Genome sequencing and assembly.</title>
        <authorList>
            <person name="Kim I."/>
        </authorList>
    </citation>
    <scope>NUCLEOTIDE SEQUENCE</scope>
    <source>
        <strain evidence="1">APW11</strain>
    </source>
</reference>
<name>A0ABU3PER2_9BURK</name>
<comment type="caution">
    <text evidence="1">The sequence shown here is derived from an EMBL/GenBank/DDBJ whole genome shotgun (WGS) entry which is preliminary data.</text>
</comment>
<keyword evidence="2" id="KW-1185">Reference proteome</keyword>
<dbReference type="Proteomes" id="UP001246372">
    <property type="component" value="Unassembled WGS sequence"/>
</dbReference>